<feature type="compositionally biased region" description="Basic residues" evidence="1">
    <location>
        <begin position="262"/>
        <end position="277"/>
    </location>
</feature>
<keyword evidence="4" id="KW-1185">Reference proteome</keyword>
<dbReference type="RefSeq" id="NP_510210.1">
    <property type="nucleotide sequence ID" value="NM_077809.3"/>
</dbReference>
<feature type="compositionally biased region" description="Acidic residues" evidence="1">
    <location>
        <begin position="308"/>
        <end position="317"/>
    </location>
</feature>
<dbReference type="Bgee" id="WBGene00011011">
    <property type="expression patterns" value="Expressed in germ line (C elegans) and 3 other cell types or tissues"/>
</dbReference>
<dbReference type="PIR" id="T23899">
    <property type="entry name" value="T23899"/>
</dbReference>
<keyword evidence="6" id="KW-1267">Proteomics identification</keyword>
<gene>
    <name evidence="3" type="ORF">CELE_R04D3.3</name>
    <name evidence="3 5" type="ORF">R04D3.3</name>
</gene>
<accession>Q21713</accession>
<dbReference type="WormBase" id="R04D3.3">
    <property type="protein sequence ID" value="CE06224"/>
    <property type="gene ID" value="WBGene00011011"/>
</dbReference>
<dbReference type="STRING" id="6239.R04D3.3.1"/>
<dbReference type="PaxDb" id="6239-R04D3.3"/>
<proteinExistence type="evidence at protein level"/>
<reference evidence="3 4" key="1">
    <citation type="journal article" date="1998" name="Science">
        <title>Genome sequence of the nematode C. elegans: a platform for investigating biology.</title>
        <authorList>
            <consortium name="The C. elegans sequencing consortium"/>
            <person name="Sulson J.E."/>
            <person name="Waterston R."/>
        </authorList>
    </citation>
    <scope>NUCLEOTIDE SEQUENCE [LARGE SCALE GENOMIC DNA]</scope>
    <source>
        <strain evidence="3 4">Bristol N2</strain>
    </source>
</reference>
<dbReference type="PhylomeDB" id="Q21713"/>
<dbReference type="OMA" id="NREEDDY"/>
<feature type="chain" id="PRO_5004199419" evidence="2">
    <location>
        <begin position="18"/>
        <end position="430"/>
    </location>
</feature>
<sequence length="430" mass="50019">MAFHRFLLMALPMLVSAAVSIDCSRENSCFGEPYGCSPNAGCNSLFHFDTDHNLHFYIRNFTDMSGYAAFAVNRSSDETIEYFVILPYQRQLLRAHADFGGRVLISEKRISGDVEYLGKTDFRCTFPASELPTKFQQEQLFFVSKGTFVESFFVHDGIQLFNLEDDAQFDIVSAEVPLTPSIYHIGSQVGGSSMEDVLTSDEKDSLSEAISNLPKSPKSKTDRDLETLAQSGSKTRDSHSRRRQYPEYEYEDEDREEMESRPRRRHSNNARGRSTRKHREEGESDDENEDYEEEESKTRKTNRRSRNDDDDILDDEDNFKPRRKPYGGRSAHRNREEDDYEDDEDYEEDNSFKPRKTNRRSRIDDEDESKPRKTQRGRKNKKDSDEDELFDTEENDEDWSDLDNSGSRLDKRKHIVCDLVAIALILVFMF</sequence>
<dbReference type="UCSC" id="R04D3.3.2">
    <property type="organism name" value="c. elegans"/>
</dbReference>
<protein>
    <submittedName>
        <fullName evidence="3">Uncharacterized protein</fullName>
    </submittedName>
</protein>
<dbReference type="PeptideAtlas" id="Q21713"/>
<keyword evidence="2" id="KW-0732">Signal</keyword>
<dbReference type="InParanoid" id="Q21713"/>
<dbReference type="KEGG" id="cel:CELE_R04D3.3"/>
<evidence type="ECO:0000256" key="1">
    <source>
        <dbReference type="SAM" id="MobiDB-lite"/>
    </source>
</evidence>
<evidence type="ECO:0000313" key="4">
    <source>
        <dbReference type="Proteomes" id="UP000001940"/>
    </source>
</evidence>
<feature type="compositionally biased region" description="Acidic residues" evidence="1">
    <location>
        <begin position="385"/>
        <end position="401"/>
    </location>
</feature>
<feature type="compositionally biased region" description="Acidic residues" evidence="1">
    <location>
        <begin position="337"/>
        <end position="349"/>
    </location>
</feature>
<evidence type="ECO:0000256" key="2">
    <source>
        <dbReference type="SAM" id="SignalP"/>
    </source>
</evidence>
<dbReference type="PANTHER" id="PTHR21449">
    <property type="entry name" value="PROTEIN CBG05271-RELATED"/>
    <property type="match status" value="1"/>
</dbReference>
<dbReference type="AGR" id="WB:WBGene00011011"/>
<dbReference type="eggNOG" id="ENOG502TDGU">
    <property type="taxonomic scope" value="Eukaryota"/>
</dbReference>
<feature type="compositionally biased region" description="Basic residues" evidence="1">
    <location>
        <begin position="372"/>
        <end position="381"/>
    </location>
</feature>
<feature type="compositionally biased region" description="Acidic residues" evidence="1">
    <location>
        <begin position="282"/>
        <end position="295"/>
    </location>
</feature>
<dbReference type="HOGENOM" id="CLU_041594_1_0_1"/>
<dbReference type="PANTHER" id="PTHR21449:SF5">
    <property type="entry name" value="CUB DOMAIN-CONTAINING PROTEIN-RELATED"/>
    <property type="match status" value="1"/>
</dbReference>
<dbReference type="Proteomes" id="UP000001940">
    <property type="component" value="Chromosome X"/>
</dbReference>
<dbReference type="CTD" id="181453"/>
<dbReference type="GeneID" id="181453"/>
<feature type="compositionally biased region" description="Basic residues" evidence="1">
    <location>
        <begin position="321"/>
        <end position="332"/>
    </location>
</feature>
<evidence type="ECO:0000313" key="3">
    <source>
        <dbReference type="EMBL" id="CAA94163.1"/>
    </source>
</evidence>
<feature type="signal peptide" evidence="2">
    <location>
        <begin position="1"/>
        <end position="17"/>
    </location>
</feature>
<name>Q21713_CAEEL</name>
<dbReference type="EMBL" id="BX284606">
    <property type="protein sequence ID" value="CAA94163.1"/>
    <property type="molecule type" value="Genomic_DNA"/>
</dbReference>
<feature type="compositionally biased region" description="Acidic residues" evidence="1">
    <location>
        <begin position="248"/>
        <end position="257"/>
    </location>
</feature>
<evidence type="ECO:0007829" key="6">
    <source>
        <dbReference type="PeptideAtlas" id="Q21713"/>
    </source>
</evidence>
<feature type="region of interest" description="Disordered" evidence="1">
    <location>
        <begin position="189"/>
        <end position="407"/>
    </location>
</feature>
<dbReference type="FunCoup" id="Q21713">
    <property type="interactions" value="1509"/>
</dbReference>
<organism evidence="3 4">
    <name type="scientific">Caenorhabditis elegans</name>
    <dbReference type="NCBI Taxonomy" id="6239"/>
    <lineage>
        <taxon>Eukaryota</taxon>
        <taxon>Metazoa</taxon>
        <taxon>Ecdysozoa</taxon>
        <taxon>Nematoda</taxon>
        <taxon>Chromadorea</taxon>
        <taxon>Rhabditida</taxon>
        <taxon>Rhabditina</taxon>
        <taxon>Rhabditomorpha</taxon>
        <taxon>Rhabditoidea</taxon>
        <taxon>Rhabditidae</taxon>
        <taxon>Peloderinae</taxon>
        <taxon>Caenorhabditis</taxon>
    </lineage>
</organism>
<dbReference type="OrthoDB" id="5872607at2759"/>
<dbReference type="AlphaFoldDB" id="Q21713"/>
<evidence type="ECO:0000313" key="5">
    <source>
        <dbReference type="WormBase" id="R04D3.3"/>
    </source>
</evidence>